<dbReference type="Gene3D" id="3.40.630.30">
    <property type="match status" value="1"/>
</dbReference>
<name>A0ABU0AJM1_9BACI</name>
<dbReference type="Gene3D" id="1.10.1780.10">
    <property type="entry name" value="Clp, N-terminal domain"/>
    <property type="match status" value="1"/>
</dbReference>
<evidence type="ECO:0000313" key="3">
    <source>
        <dbReference type="Proteomes" id="UP001238088"/>
    </source>
</evidence>
<evidence type="ECO:0000313" key="2">
    <source>
        <dbReference type="EMBL" id="MDQ0271463.1"/>
    </source>
</evidence>
<dbReference type="InterPro" id="IPR004176">
    <property type="entry name" value="Clp_R_N"/>
</dbReference>
<proteinExistence type="predicted"/>
<protein>
    <recommendedName>
        <fullName evidence="1">N-acetyltransferase domain-containing protein</fullName>
    </recommendedName>
</protein>
<keyword evidence="3" id="KW-1185">Reference proteome</keyword>
<dbReference type="SUPFAM" id="SSF55729">
    <property type="entry name" value="Acyl-CoA N-acyltransferases (Nat)"/>
    <property type="match status" value="1"/>
</dbReference>
<dbReference type="PROSITE" id="PS51186">
    <property type="entry name" value="GNAT"/>
    <property type="match status" value="1"/>
</dbReference>
<accession>A0ABU0AJM1</accession>
<feature type="domain" description="N-acetyltransferase" evidence="1">
    <location>
        <begin position="156"/>
        <end position="281"/>
    </location>
</feature>
<dbReference type="Pfam" id="PF02861">
    <property type="entry name" value="Clp_N"/>
    <property type="match status" value="1"/>
</dbReference>
<dbReference type="SUPFAM" id="SSF81923">
    <property type="entry name" value="Double Clp-N motif"/>
    <property type="match status" value="1"/>
</dbReference>
<sequence>MKTALLTDRLKRIFNCAEREAIVTESEAVSPEHLLLAFLQERTGVYNEIFQRSQINITSLRASSIKEDQKICTHELFSISITADVLVIYEAAHQIMQNYNQVILNEGHLLKAMLNIKSINELLTEEQKNLLLQLGTTSRDMIVSLEPYFFPLFQTVSIRRVQKEDYEKLVQFVEGAFSFEWARTVEIGLAQQPPPIYIALGAKQDIIGFAAYDSYKGYKGYFGPMGVVHDSRMRRIGYELLHHCLNDMKEIGYAYAIIGEAGPIEFYEKACSAVVIPMKGD</sequence>
<organism evidence="2 3">
    <name type="scientific">Cytobacillus purgationiresistens</name>
    <dbReference type="NCBI Taxonomy" id="863449"/>
    <lineage>
        <taxon>Bacteria</taxon>
        <taxon>Bacillati</taxon>
        <taxon>Bacillota</taxon>
        <taxon>Bacilli</taxon>
        <taxon>Bacillales</taxon>
        <taxon>Bacillaceae</taxon>
        <taxon>Cytobacillus</taxon>
    </lineage>
</organism>
<dbReference type="Proteomes" id="UP001238088">
    <property type="component" value="Unassembled WGS sequence"/>
</dbReference>
<dbReference type="RefSeq" id="WP_307476626.1">
    <property type="nucleotide sequence ID" value="NZ_JAUSUB010000015.1"/>
</dbReference>
<reference evidence="2 3" key="1">
    <citation type="submission" date="2023-07" db="EMBL/GenBank/DDBJ databases">
        <title>Genomic Encyclopedia of Type Strains, Phase IV (KMG-IV): sequencing the most valuable type-strain genomes for metagenomic binning, comparative biology and taxonomic classification.</title>
        <authorList>
            <person name="Goeker M."/>
        </authorList>
    </citation>
    <scope>NUCLEOTIDE SEQUENCE [LARGE SCALE GENOMIC DNA]</scope>
    <source>
        <strain evidence="2 3">DSM 23494</strain>
    </source>
</reference>
<dbReference type="InterPro" id="IPR016181">
    <property type="entry name" value="Acyl_CoA_acyltransferase"/>
</dbReference>
<dbReference type="InterPro" id="IPR000182">
    <property type="entry name" value="GNAT_dom"/>
</dbReference>
<gene>
    <name evidence="2" type="ORF">J2S17_003351</name>
</gene>
<dbReference type="EMBL" id="JAUSUB010000015">
    <property type="protein sequence ID" value="MDQ0271463.1"/>
    <property type="molecule type" value="Genomic_DNA"/>
</dbReference>
<evidence type="ECO:0000259" key="1">
    <source>
        <dbReference type="PROSITE" id="PS51186"/>
    </source>
</evidence>
<comment type="caution">
    <text evidence="2">The sequence shown here is derived from an EMBL/GenBank/DDBJ whole genome shotgun (WGS) entry which is preliminary data.</text>
</comment>
<dbReference type="InterPro" id="IPR036628">
    <property type="entry name" value="Clp_N_dom_sf"/>
</dbReference>
<dbReference type="Pfam" id="PF00583">
    <property type="entry name" value="Acetyltransf_1"/>
    <property type="match status" value="1"/>
</dbReference>